<evidence type="ECO:0000313" key="3">
    <source>
        <dbReference type="Proteomes" id="UP000799771"/>
    </source>
</evidence>
<protein>
    <submittedName>
        <fullName evidence="2">Uncharacterized protein</fullName>
    </submittedName>
</protein>
<reference evidence="2" key="1">
    <citation type="journal article" date="2020" name="Stud. Mycol.">
        <title>101 Dothideomycetes genomes: a test case for predicting lifestyles and emergence of pathogens.</title>
        <authorList>
            <person name="Haridas S."/>
            <person name="Albert R."/>
            <person name="Binder M."/>
            <person name="Bloem J."/>
            <person name="Labutti K."/>
            <person name="Salamov A."/>
            <person name="Andreopoulos B."/>
            <person name="Baker S."/>
            <person name="Barry K."/>
            <person name="Bills G."/>
            <person name="Bluhm B."/>
            <person name="Cannon C."/>
            <person name="Castanera R."/>
            <person name="Culley D."/>
            <person name="Daum C."/>
            <person name="Ezra D."/>
            <person name="Gonzalez J."/>
            <person name="Henrissat B."/>
            <person name="Kuo A."/>
            <person name="Liang C."/>
            <person name="Lipzen A."/>
            <person name="Lutzoni F."/>
            <person name="Magnuson J."/>
            <person name="Mondo S."/>
            <person name="Nolan M."/>
            <person name="Ohm R."/>
            <person name="Pangilinan J."/>
            <person name="Park H.-J."/>
            <person name="Ramirez L."/>
            <person name="Alfaro M."/>
            <person name="Sun H."/>
            <person name="Tritt A."/>
            <person name="Yoshinaga Y."/>
            <person name="Zwiers L.-H."/>
            <person name="Turgeon B."/>
            <person name="Goodwin S."/>
            <person name="Spatafora J."/>
            <person name="Crous P."/>
            <person name="Grigoriev I."/>
        </authorList>
    </citation>
    <scope>NUCLEOTIDE SEQUENCE</scope>
    <source>
        <strain evidence="2">CBS 119687</strain>
    </source>
</reference>
<dbReference type="OrthoDB" id="3797060at2759"/>
<dbReference type="GeneID" id="54402948"/>
<accession>A0A6A6AIL2</accession>
<organism evidence="2 3">
    <name type="scientific">Dothidotthia symphoricarpi CBS 119687</name>
    <dbReference type="NCBI Taxonomy" id="1392245"/>
    <lineage>
        <taxon>Eukaryota</taxon>
        <taxon>Fungi</taxon>
        <taxon>Dikarya</taxon>
        <taxon>Ascomycota</taxon>
        <taxon>Pezizomycotina</taxon>
        <taxon>Dothideomycetes</taxon>
        <taxon>Pleosporomycetidae</taxon>
        <taxon>Pleosporales</taxon>
        <taxon>Dothidotthiaceae</taxon>
        <taxon>Dothidotthia</taxon>
    </lineage>
</organism>
<proteinExistence type="predicted"/>
<dbReference type="AlphaFoldDB" id="A0A6A6AIL2"/>
<dbReference type="Proteomes" id="UP000799771">
    <property type="component" value="Unassembled WGS sequence"/>
</dbReference>
<evidence type="ECO:0000313" key="2">
    <source>
        <dbReference type="EMBL" id="KAF2130744.1"/>
    </source>
</evidence>
<feature type="compositionally biased region" description="Basic and acidic residues" evidence="1">
    <location>
        <begin position="80"/>
        <end position="98"/>
    </location>
</feature>
<dbReference type="EMBL" id="ML977503">
    <property type="protein sequence ID" value="KAF2130744.1"/>
    <property type="molecule type" value="Genomic_DNA"/>
</dbReference>
<keyword evidence="3" id="KW-1185">Reference proteome</keyword>
<evidence type="ECO:0000256" key="1">
    <source>
        <dbReference type="SAM" id="MobiDB-lite"/>
    </source>
</evidence>
<name>A0A6A6AIL2_9PLEO</name>
<dbReference type="RefSeq" id="XP_033525131.1">
    <property type="nucleotide sequence ID" value="XM_033662516.1"/>
</dbReference>
<feature type="region of interest" description="Disordered" evidence="1">
    <location>
        <begin position="80"/>
        <end position="99"/>
    </location>
</feature>
<gene>
    <name evidence="2" type="ORF">P153DRAFT_204239</name>
</gene>
<sequence>MSSPQIQDPEIFFRGGSNVLKPNHITRYQYPHPLDHGIPALRLQLPANSAKRSRPQGHGDFGIDGATFLTITRSYREPPTEADFRSWSDTETKRDAKSRNPLGRAMTRMTKYAGNTLLKSGKFAKRGGLVYVVNRVTSIPLAGDGFGKEEDTYNIPCDQWRGLKPLSTPGHDSWWQRLHVRES</sequence>